<feature type="coiled-coil region" evidence="1">
    <location>
        <begin position="222"/>
        <end position="258"/>
    </location>
</feature>
<dbReference type="OrthoDB" id="6086999at2"/>
<evidence type="ECO:0000256" key="3">
    <source>
        <dbReference type="SAM" id="SignalP"/>
    </source>
</evidence>
<dbReference type="RefSeq" id="WP_151966572.1">
    <property type="nucleotide sequence ID" value="NZ_AP019860.1"/>
</dbReference>
<sequence>MHKLIVFFFAILLCLGCQNWQLNNSSDNNVSHNKQQEVAQQPTQQQDTTEHNDTTHDDTQQPAEDTKSNGVVDLSFGGNDESSNSGESNANTQENTIDENVVVSDSTNENIAEEKTAQESLGNTSENHFSEEETIEETYMEEAKDSSSDTSVQDVEETTYEEEDINEGSETSKVDTETATTDTDYEEENNQQDSLAREAKMKAEKDRLAREAKMKAEKDRLAREAKMKAEQQRLAKIQAEKERLAREAKMKAEQEKKRYWNSLLAKQGTFKYDIYIDKTKRGHQTTTIFTKNGDIIVKLDVTIDISTWYYSYKFKQTSTEVWRNDVVQSYDCFQDDNGTKTNLKLQKMSSGYTMTFKGKTTKLNEPVIPGSSWNLMEAYDKYPSFLVIDGGLGTTTTYAKSKVKFHNDENVKVGNTYMKCKHFSPTTGEKWSAWYSTDGTFVRYKDVVDGYLYDTILTSVARAR</sequence>
<dbReference type="KEGG" id="uam:UABAM_00667"/>
<protein>
    <submittedName>
        <fullName evidence="4">Uncharacterized protein</fullName>
    </submittedName>
</protein>
<evidence type="ECO:0000313" key="4">
    <source>
        <dbReference type="EMBL" id="BBM82324.1"/>
    </source>
</evidence>
<dbReference type="Proteomes" id="UP000326354">
    <property type="component" value="Chromosome"/>
</dbReference>
<proteinExistence type="predicted"/>
<feature type="compositionally biased region" description="Low complexity" evidence="2">
    <location>
        <begin position="36"/>
        <end position="47"/>
    </location>
</feature>
<keyword evidence="3" id="KW-0732">Signal</keyword>
<feature type="signal peptide" evidence="3">
    <location>
        <begin position="1"/>
        <end position="19"/>
    </location>
</feature>
<name>A0A5S9F2F0_UABAM</name>
<evidence type="ECO:0000313" key="5">
    <source>
        <dbReference type="Proteomes" id="UP000326354"/>
    </source>
</evidence>
<organism evidence="4 5">
    <name type="scientific">Uabimicrobium amorphum</name>
    <dbReference type="NCBI Taxonomy" id="2596890"/>
    <lineage>
        <taxon>Bacteria</taxon>
        <taxon>Pseudomonadati</taxon>
        <taxon>Planctomycetota</taxon>
        <taxon>Candidatus Uabimicrobiia</taxon>
        <taxon>Candidatus Uabimicrobiales</taxon>
        <taxon>Candidatus Uabimicrobiaceae</taxon>
        <taxon>Candidatus Uabimicrobium</taxon>
    </lineage>
</organism>
<evidence type="ECO:0000256" key="2">
    <source>
        <dbReference type="SAM" id="MobiDB-lite"/>
    </source>
</evidence>
<dbReference type="EMBL" id="AP019860">
    <property type="protein sequence ID" value="BBM82324.1"/>
    <property type="molecule type" value="Genomic_DNA"/>
</dbReference>
<dbReference type="InterPro" id="IPR045767">
    <property type="entry name" value="DUF6134"/>
</dbReference>
<accession>A0A5S9F2F0</accession>
<gene>
    <name evidence="4" type="ORF">UABAM_00667</name>
</gene>
<feature type="region of interest" description="Disordered" evidence="2">
    <location>
        <begin position="28"/>
        <end position="200"/>
    </location>
</feature>
<reference evidence="4 5" key="1">
    <citation type="submission" date="2019-08" db="EMBL/GenBank/DDBJ databases">
        <title>Complete genome sequence of Candidatus Uab amorphum.</title>
        <authorList>
            <person name="Shiratori T."/>
            <person name="Suzuki S."/>
            <person name="Kakizawa Y."/>
            <person name="Ishida K."/>
        </authorList>
    </citation>
    <scope>NUCLEOTIDE SEQUENCE [LARGE SCALE GENOMIC DNA]</scope>
    <source>
        <strain evidence="4 5">SRT547</strain>
    </source>
</reference>
<feature type="compositionally biased region" description="Polar residues" evidence="2">
    <location>
        <begin position="118"/>
        <end position="127"/>
    </location>
</feature>
<keyword evidence="5" id="KW-1185">Reference proteome</keyword>
<dbReference type="AlphaFoldDB" id="A0A5S9F2F0"/>
<dbReference type="Pfam" id="PF19630">
    <property type="entry name" value="DUF6134"/>
    <property type="match status" value="1"/>
</dbReference>
<keyword evidence="1" id="KW-0175">Coiled coil</keyword>
<feature type="chain" id="PRO_5024837210" evidence="3">
    <location>
        <begin position="20"/>
        <end position="464"/>
    </location>
</feature>
<evidence type="ECO:0000256" key="1">
    <source>
        <dbReference type="SAM" id="Coils"/>
    </source>
</evidence>
<feature type="compositionally biased region" description="Acidic residues" evidence="2">
    <location>
        <begin position="154"/>
        <end position="167"/>
    </location>
</feature>
<feature type="compositionally biased region" description="Basic and acidic residues" evidence="2">
    <location>
        <begin position="48"/>
        <end position="67"/>
    </location>
</feature>
<feature type="compositionally biased region" description="Low complexity" evidence="2">
    <location>
        <begin position="75"/>
        <end position="89"/>
    </location>
</feature>